<dbReference type="PANTHER" id="PTHR39203:SF1">
    <property type="entry name" value="CYTOPLASMIC PROTEIN"/>
    <property type="match status" value="1"/>
</dbReference>
<evidence type="ECO:0000313" key="2">
    <source>
        <dbReference type="EMBL" id="KRN93787.1"/>
    </source>
</evidence>
<dbReference type="PIRSF" id="PIRSF021320">
    <property type="entry name" value="DUF984"/>
    <property type="match status" value="1"/>
</dbReference>
<protein>
    <recommendedName>
        <fullName evidence="1">ASCH domain-containing protein</fullName>
    </recommendedName>
</protein>
<proteinExistence type="predicted"/>
<dbReference type="Gene3D" id="3.10.400.10">
    <property type="entry name" value="Sulfate adenylyltransferase"/>
    <property type="match status" value="1"/>
</dbReference>
<dbReference type="PANTHER" id="PTHR39203">
    <property type="entry name" value="CYTOPLASMIC PROTEIN-RELATED"/>
    <property type="match status" value="1"/>
</dbReference>
<dbReference type="RefSeq" id="WP_057802844.1">
    <property type="nucleotide sequence ID" value="NZ_JQBX01000010.1"/>
</dbReference>
<dbReference type="STRING" id="331679.IV81_GL000188"/>
<dbReference type="SUPFAM" id="SSF88697">
    <property type="entry name" value="PUA domain-like"/>
    <property type="match status" value="1"/>
</dbReference>
<dbReference type="Pfam" id="PF04266">
    <property type="entry name" value="ASCH"/>
    <property type="match status" value="1"/>
</dbReference>
<dbReference type="InterPro" id="IPR007374">
    <property type="entry name" value="ASCH_domain"/>
</dbReference>
<feature type="domain" description="ASCH" evidence="1">
    <location>
        <begin position="25"/>
        <end position="147"/>
    </location>
</feature>
<dbReference type="InterPro" id="IPR009326">
    <property type="entry name" value="DUF984"/>
</dbReference>
<dbReference type="SMART" id="SM01022">
    <property type="entry name" value="ASCH"/>
    <property type="match status" value="1"/>
</dbReference>
<reference evidence="2 3" key="1">
    <citation type="journal article" date="2015" name="Genome Announc.">
        <title>Expanding the biotechnology potential of lactobacilli through comparative genomics of 213 strains and associated genera.</title>
        <authorList>
            <person name="Sun Z."/>
            <person name="Harris H.M."/>
            <person name="McCann A."/>
            <person name="Guo C."/>
            <person name="Argimon S."/>
            <person name="Zhang W."/>
            <person name="Yang X."/>
            <person name="Jeffery I.B."/>
            <person name="Cooney J.C."/>
            <person name="Kagawa T.F."/>
            <person name="Liu W."/>
            <person name="Song Y."/>
            <person name="Salvetti E."/>
            <person name="Wrobel A."/>
            <person name="Rasinkangas P."/>
            <person name="Parkhill J."/>
            <person name="Rea M.C."/>
            <person name="O'Sullivan O."/>
            <person name="Ritari J."/>
            <person name="Douillard F.P."/>
            <person name="Paul Ross R."/>
            <person name="Yang R."/>
            <person name="Briner A.E."/>
            <person name="Felis G.E."/>
            <person name="de Vos W.M."/>
            <person name="Barrangou R."/>
            <person name="Klaenhammer T.R."/>
            <person name="Caufield P.W."/>
            <person name="Cui Y."/>
            <person name="Zhang H."/>
            <person name="O'Toole P.W."/>
        </authorList>
    </citation>
    <scope>NUCLEOTIDE SEQUENCE [LARGE SCALE GENOMIC DNA]</scope>
    <source>
        <strain evidence="2 3">DSM 18001</strain>
    </source>
</reference>
<organism evidence="2 3">
    <name type="scientific">Pediococcus stilesii</name>
    <dbReference type="NCBI Taxonomy" id="331679"/>
    <lineage>
        <taxon>Bacteria</taxon>
        <taxon>Bacillati</taxon>
        <taxon>Bacillota</taxon>
        <taxon>Bacilli</taxon>
        <taxon>Lactobacillales</taxon>
        <taxon>Lactobacillaceae</taxon>
        <taxon>Pediococcus</taxon>
    </lineage>
</organism>
<keyword evidence="3" id="KW-1185">Reference proteome</keyword>
<dbReference type="Proteomes" id="UP000051859">
    <property type="component" value="Unassembled WGS sequence"/>
</dbReference>
<dbReference type="EMBL" id="JQBX01000010">
    <property type="protein sequence ID" value="KRN93787.1"/>
    <property type="molecule type" value="Genomic_DNA"/>
</dbReference>
<dbReference type="InterPro" id="IPR015947">
    <property type="entry name" value="PUA-like_sf"/>
</dbReference>
<sequence>MDKIESYWNQFKKEHEIQASSYEAYSFGLGVEVEDELASLVQKGIKTATTSTFDLYEEGEHVPQAGDYNVILDGSGNPVCVTKTLLTEVVPFNQIMAEHAYHEGEGDRSYQYWHDVHVDFFSREYAEAGLVFTENVPCLCEVFEVVK</sequence>
<gene>
    <name evidence="2" type="ORF">IV81_GL000188</name>
</gene>
<name>A0A0R2KW72_9LACO</name>
<evidence type="ECO:0000259" key="1">
    <source>
        <dbReference type="SMART" id="SM01022"/>
    </source>
</evidence>
<dbReference type="CDD" id="cd06553">
    <property type="entry name" value="ASCH_Ef3133_like"/>
    <property type="match status" value="1"/>
</dbReference>
<dbReference type="AlphaFoldDB" id="A0A0R2KW72"/>
<accession>A0A0R2KW72</accession>
<dbReference type="PATRIC" id="fig|331679.3.peg.191"/>
<evidence type="ECO:0000313" key="3">
    <source>
        <dbReference type="Proteomes" id="UP000051859"/>
    </source>
</evidence>
<comment type="caution">
    <text evidence="2">The sequence shown here is derived from an EMBL/GenBank/DDBJ whole genome shotgun (WGS) entry which is preliminary data.</text>
</comment>